<feature type="domain" description="F-box" evidence="5">
    <location>
        <begin position="14"/>
        <end position="61"/>
    </location>
</feature>
<keyword evidence="2" id="KW-0472">Membrane</keyword>
<dbReference type="SMART" id="SM00256">
    <property type="entry name" value="FBOX"/>
    <property type="match status" value="1"/>
</dbReference>
<evidence type="ECO:0000256" key="2">
    <source>
        <dbReference type="ARBA" id="ARBA00023136"/>
    </source>
</evidence>
<dbReference type="EMBL" id="JBEDUW010000002">
    <property type="protein sequence ID" value="KAK9946386.1"/>
    <property type="molecule type" value="Genomic_DNA"/>
</dbReference>
<dbReference type="Proteomes" id="UP001457282">
    <property type="component" value="Unassembled WGS sequence"/>
</dbReference>
<comment type="subcellular location">
    <subcellularLocation>
        <location evidence="1">Membrane</location>
    </subcellularLocation>
    <subcellularLocation>
        <location evidence="3">Nucleus</location>
    </subcellularLocation>
</comment>
<dbReference type="GO" id="GO:0031146">
    <property type="term" value="P:SCF-dependent proteasomal ubiquitin-dependent protein catabolic process"/>
    <property type="evidence" value="ECO:0007669"/>
    <property type="project" value="UniProtKB-UniRule"/>
</dbReference>
<comment type="pathway">
    <text evidence="3">Protein modification; protein ubiquitination.</text>
</comment>
<feature type="region of interest" description="Disordered" evidence="4">
    <location>
        <begin position="253"/>
        <end position="275"/>
    </location>
</feature>
<dbReference type="PANTHER" id="PTHR12874">
    <property type="entry name" value="F-BOX ONLY PROTEIN 48-RELATED"/>
    <property type="match status" value="1"/>
</dbReference>
<dbReference type="AlphaFoldDB" id="A0AAW1YCE8"/>
<dbReference type="GO" id="GO:0016567">
    <property type="term" value="P:protein ubiquitination"/>
    <property type="evidence" value="ECO:0007669"/>
    <property type="project" value="UniProtKB-UniRule"/>
</dbReference>
<proteinExistence type="predicted"/>
<comment type="function">
    <text evidence="3">Acts as a component of a SCF E3 ubiquitin ligase complexes.</text>
</comment>
<protein>
    <recommendedName>
        <fullName evidence="3">F-box protein</fullName>
    </recommendedName>
</protein>
<keyword evidence="7" id="KW-1185">Reference proteome</keyword>
<evidence type="ECO:0000256" key="3">
    <source>
        <dbReference type="RuleBase" id="RU369085"/>
    </source>
</evidence>
<dbReference type="PROSITE" id="PS50181">
    <property type="entry name" value="FBOX"/>
    <property type="match status" value="1"/>
</dbReference>
<evidence type="ECO:0000259" key="5">
    <source>
        <dbReference type="PROSITE" id="PS50181"/>
    </source>
</evidence>
<dbReference type="GO" id="GO:0009740">
    <property type="term" value="P:gibberellic acid mediated signaling pathway"/>
    <property type="evidence" value="ECO:0007669"/>
    <property type="project" value="TreeGrafter"/>
</dbReference>
<dbReference type="GO" id="GO:0005634">
    <property type="term" value="C:nucleus"/>
    <property type="evidence" value="ECO:0007669"/>
    <property type="project" value="UniProtKB-SubCell"/>
</dbReference>
<dbReference type="PROSITE" id="PS00236">
    <property type="entry name" value="NEUROTR_ION_CHANNEL"/>
    <property type="match status" value="1"/>
</dbReference>
<evidence type="ECO:0000313" key="7">
    <source>
        <dbReference type="Proteomes" id="UP001457282"/>
    </source>
</evidence>
<dbReference type="GO" id="GO:0019005">
    <property type="term" value="C:SCF ubiquitin ligase complex"/>
    <property type="evidence" value="ECO:0007669"/>
    <property type="project" value="UniProtKB-UniRule"/>
</dbReference>
<dbReference type="SUPFAM" id="SSF81383">
    <property type="entry name" value="F-box domain"/>
    <property type="match status" value="1"/>
</dbReference>
<dbReference type="InterPro" id="IPR036047">
    <property type="entry name" value="F-box-like_dom_sf"/>
</dbReference>
<evidence type="ECO:0000256" key="4">
    <source>
        <dbReference type="SAM" id="MobiDB-lite"/>
    </source>
</evidence>
<dbReference type="GO" id="GO:0016020">
    <property type="term" value="C:membrane"/>
    <property type="evidence" value="ECO:0007669"/>
    <property type="project" value="UniProtKB-SubCell"/>
</dbReference>
<dbReference type="Pfam" id="PF12937">
    <property type="entry name" value="F-box-like"/>
    <property type="match status" value="1"/>
</dbReference>
<gene>
    <name evidence="6" type="ORF">M0R45_011854</name>
</gene>
<dbReference type="GO" id="GO:0005737">
    <property type="term" value="C:cytoplasm"/>
    <property type="evidence" value="ECO:0007669"/>
    <property type="project" value="TreeGrafter"/>
</dbReference>
<reference evidence="6 7" key="1">
    <citation type="journal article" date="2023" name="G3 (Bethesda)">
        <title>A chromosome-length genome assembly and annotation of blackberry (Rubus argutus, cv. 'Hillquist').</title>
        <authorList>
            <person name="Bruna T."/>
            <person name="Aryal R."/>
            <person name="Dudchenko O."/>
            <person name="Sargent D.J."/>
            <person name="Mead D."/>
            <person name="Buti M."/>
            <person name="Cavallini A."/>
            <person name="Hytonen T."/>
            <person name="Andres J."/>
            <person name="Pham M."/>
            <person name="Weisz D."/>
            <person name="Mascagni F."/>
            <person name="Usai G."/>
            <person name="Natali L."/>
            <person name="Bassil N."/>
            <person name="Fernandez G.E."/>
            <person name="Lomsadze A."/>
            <person name="Armour M."/>
            <person name="Olukolu B."/>
            <person name="Poorten T."/>
            <person name="Britton C."/>
            <person name="Davik J."/>
            <person name="Ashrafi H."/>
            <person name="Aiden E.L."/>
            <person name="Borodovsky M."/>
            <person name="Worthington M."/>
        </authorList>
    </citation>
    <scope>NUCLEOTIDE SEQUENCE [LARGE SCALE GENOMIC DNA]</scope>
    <source>
        <strain evidence="6">PI 553951</strain>
    </source>
</reference>
<evidence type="ECO:0000313" key="6">
    <source>
        <dbReference type="EMBL" id="KAK9946386.1"/>
    </source>
</evidence>
<keyword evidence="3" id="KW-0833">Ubl conjugation pathway</keyword>
<organism evidence="6 7">
    <name type="scientific">Rubus argutus</name>
    <name type="common">Southern blackberry</name>
    <dbReference type="NCBI Taxonomy" id="59490"/>
    <lineage>
        <taxon>Eukaryota</taxon>
        <taxon>Viridiplantae</taxon>
        <taxon>Streptophyta</taxon>
        <taxon>Embryophyta</taxon>
        <taxon>Tracheophyta</taxon>
        <taxon>Spermatophyta</taxon>
        <taxon>Magnoliopsida</taxon>
        <taxon>eudicotyledons</taxon>
        <taxon>Gunneridae</taxon>
        <taxon>Pentapetalae</taxon>
        <taxon>rosids</taxon>
        <taxon>fabids</taxon>
        <taxon>Rosales</taxon>
        <taxon>Rosaceae</taxon>
        <taxon>Rosoideae</taxon>
        <taxon>Rosoideae incertae sedis</taxon>
        <taxon>Rubus</taxon>
    </lineage>
</organism>
<name>A0AAW1YCE8_RUBAR</name>
<dbReference type="InterPro" id="IPR001810">
    <property type="entry name" value="F-box_dom"/>
</dbReference>
<evidence type="ECO:0000256" key="1">
    <source>
        <dbReference type="ARBA" id="ARBA00004370"/>
    </source>
</evidence>
<sequence length="461" mass="51749">MEDPKLRIEELDCSISFSDFPEDVQLCILSFLTPPEISTFACTSKRFVSLCKNDGKLWFSMCDRRWGSKTQIKKWGNGKITYRILYQTLSRWENLIGFWRQGGQATSPPLVFFEWGPSFLTGSRVSPAKDGTYGVVKAPFLWMCLSPEGQVVNFLDPEGRAKISVVDLNSGRPNVLDKDVVPVHLSLMGNTHFVVEEDMGFASSRNGGRPSSSAVNIEGGVVEDVIGYESGSPGTSPNSPDLLMSEIYQYFANRTSPGGDRASRRQRRREKEKQLRRKLESQHFVKIVDCSPTPARPLQGLWKGIYDDMTLGFYLVAYDDIGGISCQKVCDSSGHVCSFTRFISKHPVFWTTDPTFSEFPFSPEEENLYNSRIHLRPNAAADHIHQHLPLTGIEVVSHILSVNLSYDLAIPYMVGTTTNPVHARGRVWQYGDGTFGFGFLQDSFIRDLKHVAKNGCLLDIM</sequence>
<comment type="subunit">
    <text evidence="3">Component of the SCF-type E3 ligase complex.</text>
</comment>
<dbReference type="InterPro" id="IPR018000">
    <property type="entry name" value="Neurotransmitter_ion_chnl_CS"/>
</dbReference>
<dbReference type="Gene3D" id="1.20.1280.50">
    <property type="match status" value="1"/>
</dbReference>
<comment type="caution">
    <text evidence="6">The sequence shown here is derived from an EMBL/GenBank/DDBJ whole genome shotgun (WGS) entry which is preliminary data.</text>
</comment>
<dbReference type="PANTHER" id="PTHR12874:SF28">
    <property type="entry name" value="F-BOX PROTEIN"/>
    <property type="match status" value="1"/>
</dbReference>
<accession>A0AAW1YCE8</accession>
<keyword evidence="3" id="KW-0539">Nucleus</keyword>